<reference evidence="2 3" key="1">
    <citation type="submission" date="2018-12" db="EMBL/GenBank/DDBJ databases">
        <authorList>
            <person name="Criscuolo A."/>
        </authorList>
    </citation>
    <scope>NUCLEOTIDE SEQUENCE [LARGE SCALE GENOMIC DNA]</scope>
    <source>
        <strain evidence="2">ACIP1116241</strain>
    </source>
</reference>
<dbReference type="OrthoDB" id="7775010at2"/>
<sequence length="131" mass="13191">MSGRLVIWLAILAAGGAAAAAQADLAACRALPDDAARLACYDALPLPGATAFQGKGSGMAGPFTVTGPRTLGFASDDAILVAYLLDDATGAVVQNLHHGGAGMGHFLIETPGTYRVQVNASGGWRIELSAP</sequence>
<feature type="chain" id="PRO_5018634550" evidence="1">
    <location>
        <begin position="20"/>
        <end position="131"/>
    </location>
</feature>
<organism evidence="2 3">
    <name type="scientific">Paracoccus haematequi</name>
    <dbReference type="NCBI Taxonomy" id="2491866"/>
    <lineage>
        <taxon>Bacteria</taxon>
        <taxon>Pseudomonadati</taxon>
        <taxon>Pseudomonadota</taxon>
        <taxon>Alphaproteobacteria</taxon>
        <taxon>Rhodobacterales</taxon>
        <taxon>Paracoccaceae</taxon>
        <taxon>Paracoccus</taxon>
    </lineage>
</organism>
<protein>
    <submittedName>
        <fullName evidence="2">Uncharacterized protein</fullName>
    </submittedName>
</protein>
<feature type="signal peptide" evidence="1">
    <location>
        <begin position="1"/>
        <end position="19"/>
    </location>
</feature>
<evidence type="ECO:0000256" key="1">
    <source>
        <dbReference type="SAM" id="SignalP"/>
    </source>
</evidence>
<dbReference type="AlphaFoldDB" id="A0A3S4CKT5"/>
<proteinExistence type="predicted"/>
<gene>
    <name evidence="2" type="ORF">PARHAE_03011</name>
</gene>
<dbReference type="EMBL" id="UZWE01000042">
    <property type="protein sequence ID" value="VDS09804.1"/>
    <property type="molecule type" value="Genomic_DNA"/>
</dbReference>
<dbReference type="Proteomes" id="UP000270743">
    <property type="component" value="Unassembled WGS sequence"/>
</dbReference>
<dbReference type="RefSeq" id="WP_126155417.1">
    <property type="nucleotide sequence ID" value="NZ_UZWE01000042.1"/>
</dbReference>
<name>A0A3S4CKT5_9RHOB</name>
<keyword evidence="1" id="KW-0732">Signal</keyword>
<evidence type="ECO:0000313" key="3">
    <source>
        <dbReference type="Proteomes" id="UP000270743"/>
    </source>
</evidence>
<keyword evidence="3" id="KW-1185">Reference proteome</keyword>
<evidence type="ECO:0000313" key="2">
    <source>
        <dbReference type="EMBL" id="VDS09804.1"/>
    </source>
</evidence>
<accession>A0A3S4CKT5</accession>